<comment type="similarity">
    <text evidence="7">Belongs to the binding-protein-dependent transport system permease family.</text>
</comment>
<dbReference type="Gene3D" id="1.10.3720.10">
    <property type="entry name" value="MetI-like"/>
    <property type="match status" value="1"/>
</dbReference>
<evidence type="ECO:0000313" key="10">
    <source>
        <dbReference type="Proteomes" id="UP000198802"/>
    </source>
</evidence>
<dbReference type="PANTHER" id="PTHR30193:SF37">
    <property type="entry name" value="INNER MEMBRANE ABC TRANSPORTER PERMEASE PROTEIN YCJO"/>
    <property type="match status" value="1"/>
</dbReference>
<dbReference type="InterPro" id="IPR000515">
    <property type="entry name" value="MetI-like"/>
</dbReference>
<dbReference type="CDD" id="cd06261">
    <property type="entry name" value="TM_PBP2"/>
    <property type="match status" value="1"/>
</dbReference>
<feature type="transmembrane region" description="Helical" evidence="7">
    <location>
        <begin position="289"/>
        <end position="310"/>
    </location>
</feature>
<feature type="transmembrane region" description="Helical" evidence="7">
    <location>
        <begin position="40"/>
        <end position="56"/>
    </location>
</feature>
<protein>
    <submittedName>
        <fullName evidence="9">Multiple sugar transport system permease protein</fullName>
    </submittedName>
</protein>
<feature type="transmembrane region" description="Helical" evidence="7">
    <location>
        <begin position="227"/>
        <end position="250"/>
    </location>
</feature>
<keyword evidence="3" id="KW-1003">Cell membrane</keyword>
<reference evidence="10" key="1">
    <citation type="submission" date="2015-11" db="EMBL/GenBank/DDBJ databases">
        <authorList>
            <person name="Varghese N."/>
        </authorList>
    </citation>
    <scope>NUCLEOTIDE SEQUENCE [LARGE SCALE GENOMIC DNA]</scope>
    <source>
        <strain evidence="10">DSM 45899</strain>
    </source>
</reference>
<dbReference type="EMBL" id="FAOZ01000004">
    <property type="protein sequence ID" value="CUU55347.1"/>
    <property type="molecule type" value="Genomic_DNA"/>
</dbReference>
<evidence type="ECO:0000256" key="7">
    <source>
        <dbReference type="RuleBase" id="RU363032"/>
    </source>
</evidence>
<dbReference type="SUPFAM" id="SSF161098">
    <property type="entry name" value="MetI-like"/>
    <property type="match status" value="1"/>
</dbReference>
<feature type="transmembrane region" description="Helical" evidence="7">
    <location>
        <begin position="102"/>
        <end position="123"/>
    </location>
</feature>
<accession>A0A0S4QIN6</accession>
<gene>
    <name evidence="9" type="ORF">Ga0074812_104429</name>
</gene>
<dbReference type="PANTHER" id="PTHR30193">
    <property type="entry name" value="ABC TRANSPORTER PERMEASE PROTEIN"/>
    <property type="match status" value="1"/>
</dbReference>
<evidence type="ECO:0000256" key="1">
    <source>
        <dbReference type="ARBA" id="ARBA00004651"/>
    </source>
</evidence>
<keyword evidence="10" id="KW-1185">Reference proteome</keyword>
<feature type="domain" description="ABC transmembrane type-1" evidence="8">
    <location>
        <begin position="99"/>
        <end position="309"/>
    </location>
</feature>
<feature type="transmembrane region" description="Helical" evidence="7">
    <location>
        <begin position="135"/>
        <end position="157"/>
    </location>
</feature>
<dbReference type="GO" id="GO:0005886">
    <property type="term" value="C:plasma membrane"/>
    <property type="evidence" value="ECO:0007669"/>
    <property type="project" value="UniProtKB-SubCell"/>
</dbReference>
<proteinExistence type="inferred from homology"/>
<evidence type="ECO:0000256" key="2">
    <source>
        <dbReference type="ARBA" id="ARBA00022448"/>
    </source>
</evidence>
<evidence type="ECO:0000256" key="4">
    <source>
        <dbReference type="ARBA" id="ARBA00022692"/>
    </source>
</evidence>
<dbReference type="AlphaFoldDB" id="A0A0S4QIN6"/>
<dbReference type="InterPro" id="IPR035906">
    <property type="entry name" value="MetI-like_sf"/>
</dbReference>
<keyword evidence="2 7" id="KW-0813">Transport</keyword>
<comment type="subcellular location">
    <subcellularLocation>
        <location evidence="1 7">Cell membrane</location>
        <topology evidence="1 7">Multi-pass membrane protein</topology>
    </subcellularLocation>
</comment>
<keyword evidence="5 7" id="KW-1133">Transmembrane helix</keyword>
<dbReference type="GO" id="GO:0055085">
    <property type="term" value="P:transmembrane transport"/>
    <property type="evidence" value="ECO:0007669"/>
    <property type="project" value="InterPro"/>
</dbReference>
<feature type="transmembrane region" description="Helical" evidence="7">
    <location>
        <begin position="182"/>
        <end position="206"/>
    </location>
</feature>
<keyword evidence="6 7" id="KW-0472">Membrane</keyword>
<evidence type="ECO:0000313" key="9">
    <source>
        <dbReference type="EMBL" id="CUU55347.1"/>
    </source>
</evidence>
<dbReference type="InterPro" id="IPR051393">
    <property type="entry name" value="ABC_transporter_permease"/>
</dbReference>
<dbReference type="PROSITE" id="PS50928">
    <property type="entry name" value="ABC_TM1"/>
    <property type="match status" value="1"/>
</dbReference>
<evidence type="ECO:0000256" key="5">
    <source>
        <dbReference type="ARBA" id="ARBA00022989"/>
    </source>
</evidence>
<name>A0A0S4QIN6_9ACTN</name>
<keyword evidence="9" id="KW-0762">Sugar transport</keyword>
<dbReference type="Proteomes" id="UP000198802">
    <property type="component" value="Unassembled WGS sequence"/>
</dbReference>
<evidence type="ECO:0000256" key="6">
    <source>
        <dbReference type="ARBA" id="ARBA00023136"/>
    </source>
</evidence>
<dbReference type="Pfam" id="PF00528">
    <property type="entry name" value="BPD_transp_1"/>
    <property type="match status" value="1"/>
</dbReference>
<dbReference type="RefSeq" id="WP_091273663.1">
    <property type="nucleotide sequence ID" value="NZ_FAOZ01000004.1"/>
</dbReference>
<evidence type="ECO:0000256" key="3">
    <source>
        <dbReference type="ARBA" id="ARBA00022475"/>
    </source>
</evidence>
<organism evidence="9 10">
    <name type="scientific">Parafrankia irregularis</name>
    <dbReference type="NCBI Taxonomy" id="795642"/>
    <lineage>
        <taxon>Bacteria</taxon>
        <taxon>Bacillati</taxon>
        <taxon>Actinomycetota</taxon>
        <taxon>Actinomycetes</taxon>
        <taxon>Frankiales</taxon>
        <taxon>Frankiaceae</taxon>
        <taxon>Parafrankia</taxon>
    </lineage>
</organism>
<keyword evidence="4 7" id="KW-0812">Transmembrane</keyword>
<evidence type="ECO:0000259" key="8">
    <source>
        <dbReference type="PROSITE" id="PS50928"/>
    </source>
</evidence>
<sequence length="321" mass="34985">MFVEAALTAATAAPTSPAGSGQVSATRPGLAHRLRGAAPPYLYLLPALACLVLWTYKPLVEAAQLSVYHWNLLPTSPKTYVGLANFQRVLQLPQLRGAALNTLWYVLGLLPFSIVLPTVIALVTRRLGERSRTAYRAMVFVPMLVAPVATAAVWRWLYDPSGLLNRLFGLGDHNWLREESTALPAVLAICAWQMLGFAVLVVSAGLSGISPDYAEAAEMDGASRWQILRWITLPLLRPTLLFMLLMTVLLSGQWTFPLIDVLTQGGPADSTTNVYYLLWEFGFRSMDSGLASAAGLVFFGCFGLLAAGLVKLADRFSFHDD</sequence>